<feature type="non-terminal residue" evidence="1">
    <location>
        <position position="1"/>
    </location>
</feature>
<reference evidence="1" key="1">
    <citation type="journal article" date="2014" name="Front. Microbiol.">
        <title>High frequency of phylogenetically diverse reductive dehalogenase-homologous genes in deep subseafloor sedimentary metagenomes.</title>
        <authorList>
            <person name="Kawai M."/>
            <person name="Futagami T."/>
            <person name="Toyoda A."/>
            <person name="Takaki Y."/>
            <person name="Nishi S."/>
            <person name="Hori S."/>
            <person name="Arai W."/>
            <person name="Tsubouchi T."/>
            <person name="Morono Y."/>
            <person name="Uchiyama I."/>
            <person name="Ito T."/>
            <person name="Fujiyama A."/>
            <person name="Inagaki F."/>
            <person name="Takami H."/>
        </authorList>
    </citation>
    <scope>NUCLEOTIDE SEQUENCE</scope>
    <source>
        <strain evidence="1">Expedition CK06-06</strain>
    </source>
</reference>
<organism evidence="1">
    <name type="scientific">marine sediment metagenome</name>
    <dbReference type="NCBI Taxonomy" id="412755"/>
    <lineage>
        <taxon>unclassified sequences</taxon>
        <taxon>metagenomes</taxon>
        <taxon>ecological metagenomes</taxon>
    </lineage>
</organism>
<proteinExistence type="predicted"/>
<evidence type="ECO:0008006" key="2">
    <source>
        <dbReference type="Google" id="ProtNLM"/>
    </source>
</evidence>
<evidence type="ECO:0000313" key="1">
    <source>
        <dbReference type="EMBL" id="GAG80218.1"/>
    </source>
</evidence>
<accession>X1B7U7</accession>
<gene>
    <name evidence="1" type="ORF">S01H4_35634</name>
</gene>
<protein>
    <recommendedName>
        <fullName evidence="2">DUF4268 domain-containing protein</fullName>
    </recommendedName>
</protein>
<dbReference type="EMBL" id="BART01018967">
    <property type="protein sequence ID" value="GAG80218.1"/>
    <property type="molecule type" value="Genomic_DNA"/>
</dbReference>
<dbReference type="AlphaFoldDB" id="X1B7U7"/>
<sequence>RRSVLAQGIEYLSHLQTEWSGDKFLEEAKEYWAKKEKAFEQLVQEKWGKEFDSPYISQLQSNIDTANMRLIIAADSIPSELRRMIEFLNNTSKFEILGLEVALYSDEKDLENKYLIPALLGASEQTRDRKKKSRSQWSEARFFEVVEESLLLKIIEKINNLYDFAKKLIDRKPDWGTGKETGSFTAKLDINGHLFSVFSVYTDGNISINIGWNHKHLSEVNKDISEKFRSEVNLITKKKFTQRRWEEGWPKIALESLSAQQLSSLKGLLEKFKKELLEN</sequence>
<comment type="caution">
    <text evidence="1">The sequence shown here is derived from an EMBL/GenBank/DDBJ whole genome shotgun (WGS) entry which is preliminary data.</text>
</comment>
<name>X1B7U7_9ZZZZ</name>